<dbReference type="InterPro" id="IPR053095">
    <property type="entry name" value="Actin-binding/GATA_Znf"/>
</dbReference>
<feature type="region of interest" description="Disordered" evidence="1">
    <location>
        <begin position="1055"/>
        <end position="1075"/>
    </location>
</feature>
<dbReference type="PANTHER" id="PTHR23246:SF21">
    <property type="entry name" value="ACTIN-BINDING PROTEIN F"/>
    <property type="match status" value="1"/>
</dbReference>
<name>A0A8S1M8Q5_9CILI</name>
<gene>
    <name evidence="2" type="ORF">PSON_ATCC_30995.1.T0350107</name>
</gene>
<dbReference type="EMBL" id="CAJJDN010000035">
    <property type="protein sequence ID" value="CAD8076670.1"/>
    <property type="molecule type" value="Genomic_DNA"/>
</dbReference>
<protein>
    <submittedName>
        <fullName evidence="2">Uncharacterized protein</fullName>
    </submittedName>
</protein>
<accession>A0A8S1M8Q5</accession>
<evidence type="ECO:0000313" key="2">
    <source>
        <dbReference type="EMBL" id="CAD8076670.1"/>
    </source>
</evidence>
<evidence type="ECO:0000256" key="1">
    <source>
        <dbReference type="SAM" id="MobiDB-lite"/>
    </source>
</evidence>
<dbReference type="Proteomes" id="UP000692954">
    <property type="component" value="Unassembled WGS sequence"/>
</dbReference>
<dbReference type="OrthoDB" id="17798at2759"/>
<sequence length="2227" mass="260128">MSTQDLQLLENQLLLSKDEAIGKLIKGTDQYYYYYFLKIFNQHGYQLTTEQKHQLEAFKDMQTQLAQKTNLRALFLEYDQLSSQTPSEEIEQQQKAIVDKINRYYFKFTFSQEAPSIARGQSQSGGLIEQMTYKSKFNESIFETNKFLENAYTEAGFAKIKQQLYGSLDVNKIATSSIKVIKTFLQNVGNEIIDFPGIPEFYNSLSNLKDFKNDFQQTHFRKLSLSQMEELLQLNKKFLENQQFVGEYYLKKFQYDLKDIQYSKLTEAEKKQVLSNIKNVYNWTSTLPPKFKSFNDQILYELLQIGIEVNEYDFDLFLVFLKDPKEDYDAATEKQKIFIKNNKRSYQQQWHEYHQLNTNRWIATDSIIEKYLQKYFEKNDELGILEQYLDTKYLKRIQATVKLHQGQELQNIYDYLSSSQIEQMNSSKSLTICSFNQMYFKHGDSVKLYVELKNIPKLNVKIFEFNSENYYLQKQQQLDSSINLDGLIAFEETDFTYAYPPIQKVIKEFEFQTITKIQRGIFIVEFIGNGISSRALIKKGRLQLRETMTSAGHRFQIFDENFELCVGEKTGIWIDKKFYNVDQQRKEILIPFGQRDQQFNAVIVHDNFAEFTTVFIQQEKYQLKCAFLVADDSLLMGCQAKAVIIPKLFVNGTEVGIALLQEQKVSVTSTNDAGVPATIPFDNIKLENDKPFEVQFPITSKLKVIEIKISGKITRMHKEDNKKEEQLEQSHFIYINNLEGQSVFCNQLLKYDSINGYQICIVGKNGEPKRGLQTTITFTLSSINHTYNEQFTTDEKGRVYLGSLKNVSSIASNVKSIGDIAVSQKSWPINQKSSISYPSKLTVLTGQQINLPYCDIGDIKNPFVLYQVFGTTERAIIKSLTDQITVQEQSISFKLENKGNYELQFVKDRNTIHINVIDGQLWKGTNIIKYQNQLIIEKGLDQLVAISKVDQVKEENGTKINGNIVSKQKVSIFAYATSFLNEQFDLQVSQIQQLINRDRSEQLQINLYSSVFQSNKELSDEQKYVLNRKTQERYIGNTLEKPQFLLKRQQIRETTTQGEQLNQEGSYKEKYEQQSLSRQAQNKSVGYGSAGSKNQQVTTFNDFLKYPAILYSNIVLDENNNFQLNVPQHYSTVTLLVFNESSYQFQILPLENETVETRNLAHQSTLEKDKFYSIYRNSSNVQKNVPFQVQDLTSTEIKLVDSLDKMFIILKELKKASGDDSGSKDFQKWEFLVKWYQQSTEQKHKLYDEHQCDELNLFIYFKDSAFFETYTESYIRNKIEKSFIDYFLLKDDEMLKQYGSMQKITELNALEQTLLVIYFAEISNQLEDAKQIASYLENLNKQNITDQRIFKKYFDTVLGAKIETEDENIEVGQYDMVQQQTLLQHVQQPVFTQAHMNLMCMNQAPAPRMMMMQQQMPQMACIQQERMRMPMAQTCSAAPRRQMQQMECCDLMDDFSYSRAQPQNDSYYREKRSQFIENFKNIEKTKEYCEKHYSTGCQKENFKNLVSLNGFYVDLVNHSITKGILKEDFLSSKFIHCINNQTEMIAVLTLIGLPNEAPVQEYKQFGGKGVEITTKCSALFFMKEIKEGKAQLRQDILIAQRFFDPNDRFIISEDDPELQLEKDVNECLIDKVYGCQVIITNCSSTRADYQVLVELPNGAIPVNTVFYTKSYTINCQPYTTQRIEYFFYFPKVGTFTVYPANVSRFGQVVCVAQEGQLKAVESKSIQNLEAIDDILAKGNKEDILNFLATKNIFNRNIFRAEEIRYLLKDKDFYLKVISIYRKRRFNDFESLKYSIYHADKQSMKELFLHNNCQELFRRTFKYFQCSLFEFNNIRMLEYYPLITKRVHKLTSEAKGILNVEFRNQYVDFLTYLVEKPKHSLSDKLGFIYYLLLQERINEAIQIYKTINDVEAQGEAILQYDYFSAYLDFYIGYPNFAKAREICEKYLNYPVIHWRNIFYEVVNLLAEYDGDDDENQKLKTETTVKQKQIEQAKKEETLQSIIEGNEIQITYSNLNKVIIQFYKIDLEILFSRNPFLNQNEEDFAFVLPNSIVEASLEAQQQPGLTYKKSVAIPEELRKFNLFIQIKGISKRTSNRYYSTSLGVQIMENYGQIRVSDSEGKYLSKVYVKAYIREKNGKESFYKDGYTDLRGRFDYASLSSANLDDASKFSLLITSDEYGSIIKEINAPSQVGKFETEVKLVSNKWNERAVCEQVKQSNLYEQKKFSKCK</sequence>
<proteinExistence type="predicted"/>
<comment type="caution">
    <text evidence="2">The sequence shown here is derived from an EMBL/GenBank/DDBJ whole genome shotgun (WGS) entry which is preliminary data.</text>
</comment>
<keyword evidence="3" id="KW-1185">Reference proteome</keyword>
<evidence type="ECO:0000313" key="3">
    <source>
        <dbReference type="Proteomes" id="UP000692954"/>
    </source>
</evidence>
<dbReference type="PANTHER" id="PTHR23246">
    <property type="entry name" value="NEW-GLUE PROTEIN"/>
    <property type="match status" value="1"/>
</dbReference>
<reference evidence="2" key="1">
    <citation type="submission" date="2021-01" db="EMBL/GenBank/DDBJ databases">
        <authorList>
            <consortium name="Genoscope - CEA"/>
            <person name="William W."/>
        </authorList>
    </citation>
    <scope>NUCLEOTIDE SEQUENCE</scope>
</reference>
<feature type="compositionally biased region" description="Polar residues" evidence="1">
    <location>
        <begin position="1055"/>
        <end position="1065"/>
    </location>
</feature>
<organism evidence="2 3">
    <name type="scientific">Paramecium sonneborni</name>
    <dbReference type="NCBI Taxonomy" id="65129"/>
    <lineage>
        <taxon>Eukaryota</taxon>
        <taxon>Sar</taxon>
        <taxon>Alveolata</taxon>
        <taxon>Ciliophora</taxon>
        <taxon>Intramacronucleata</taxon>
        <taxon>Oligohymenophorea</taxon>
        <taxon>Peniculida</taxon>
        <taxon>Parameciidae</taxon>
        <taxon>Paramecium</taxon>
    </lineage>
</organism>